<proteinExistence type="predicted"/>
<dbReference type="VEuPathDB" id="FungiDB:I302_06130"/>
<evidence type="ECO:0000313" key="1">
    <source>
        <dbReference type="EMBL" id="OCF24669.1"/>
    </source>
</evidence>
<organism evidence="1">
    <name type="scientific">Kwoniella bestiolae CBS 10118</name>
    <dbReference type="NCBI Taxonomy" id="1296100"/>
    <lineage>
        <taxon>Eukaryota</taxon>
        <taxon>Fungi</taxon>
        <taxon>Dikarya</taxon>
        <taxon>Basidiomycota</taxon>
        <taxon>Agaricomycotina</taxon>
        <taxon>Tremellomycetes</taxon>
        <taxon>Tremellales</taxon>
        <taxon>Cryptococcaceae</taxon>
        <taxon>Kwoniella</taxon>
    </lineage>
</organism>
<reference evidence="1" key="2">
    <citation type="submission" date="2014-01" db="EMBL/GenBank/DDBJ databases">
        <title>Evolution of pathogenesis and genome organization in the Tremellales.</title>
        <authorList>
            <person name="Cuomo C."/>
            <person name="Litvintseva A."/>
            <person name="Heitman J."/>
            <person name="Chen Y."/>
            <person name="Sun S."/>
            <person name="Springer D."/>
            <person name="Dromer F."/>
            <person name="Young S."/>
            <person name="Zeng Q."/>
            <person name="Chapman S."/>
            <person name="Gujja S."/>
            <person name="Saif S."/>
            <person name="Birren B."/>
        </authorList>
    </citation>
    <scope>NUCLEOTIDE SEQUENCE</scope>
    <source>
        <strain evidence="1">CBS 10118</strain>
    </source>
</reference>
<dbReference type="EMBL" id="KI894022">
    <property type="protein sequence ID" value="OCF24669.1"/>
    <property type="molecule type" value="Genomic_DNA"/>
</dbReference>
<reference evidence="1" key="1">
    <citation type="submission" date="2013-07" db="EMBL/GenBank/DDBJ databases">
        <title>The Genome Sequence of Cryptococcus bestiolae CBS10118.</title>
        <authorList>
            <consortium name="The Broad Institute Genome Sequencing Platform"/>
            <person name="Cuomo C."/>
            <person name="Litvintseva A."/>
            <person name="Chen Y."/>
            <person name="Heitman J."/>
            <person name="Sun S."/>
            <person name="Springer D."/>
            <person name="Dromer F."/>
            <person name="Young S.K."/>
            <person name="Zeng Q."/>
            <person name="Gargeya S."/>
            <person name="Fitzgerald M."/>
            <person name="Abouelleil A."/>
            <person name="Alvarado L."/>
            <person name="Berlin A.M."/>
            <person name="Chapman S.B."/>
            <person name="Dewar J."/>
            <person name="Goldberg J."/>
            <person name="Griggs A."/>
            <person name="Gujja S."/>
            <person name="Hansen M."/>
            <person name="Howarth C."/>
            <person name="Imamovic A."/>
            <person name="Larimer J."/>
            <person name="McCowan C."/>
            <person name="Murphy C."/>
            <person name="Pearson M."/>
            <person name="Priest M."/>
            <person name="Roberts A."/>
            <person name="Saif S."/>
            <person name="Shea T."/>
            <person name="Sykes S."/>
            <person name="Wortman J."/>
            <person name="Nusbaum C."/>
            <person name="Birren B."/>
        </authorList>
    </citation>
    <scope>NUCLEOTIDE SEQUENCE [LARGE SCALE GENOMIC DNA]</scope>
    <source>
        <strain evidence="1">CBS 10118</strain>
    </source>
</reference>
<accession>A0A1B9G0Y0</accession>
<name>A0A1B9G0Y0_9TREE</name>
<protein>
    <submittedName>
        <fullName evidence="1">Uncharacterized protein</fullName>
    </submittedName>
</protein>
<dbReference type="AlphaFoldDB" id="A0A1B9G0Y0"/>
<gene>
    <name evidence="1" type="ORF">I302_06130</name>
</gene>
<sequence length="107" mass="11526">MTTESDASATASVKCQACDHILSSLSFDYDGPAGGGLAKRSSLDLQLRRMICGCHECSSPQRSHTVSYLTSKQTQTRTEGVYCPCIMETKWNVKNSGIDGDESLGTL</sequence>